<dbReference type="EMBL" id="QVID01000001">
    <property type="protein sequence ID" value="RFN58755.1"/>
    <property type="molecule type" value="Genomic_DNA"/>
</dbReference>
<dbReference type="InterPro" id="IPR003410">
    <property type="entry name" value="HYR_dom"/>
</dbReference>
<dbReference type="NCBIfam" id="TIGR04312">
    <property type="entry name" value="choice_anch_B"/>
    <property type="match status" value="1"/>
</dbReference>
<dbReference type="Pfam" id="PF18962">
    <property type="entry name" value="Por_Secre_tail"/>
    <property type="match status" value="1"/>
</dbReference>
<dbReference type="InterPro" id="IPR027589">
    <property type="entry name" value="Choice_anch_B"/>
</dbReference>
<organism evidence="5 6">
    <name type="scientific">Marixanthomonas ophiurae</name>
    <dbReference type="NCBI Taxonomy" id="387659"/>
    <lineage>
        <taxon>Bacteria</taxon>
        <taxon>Pseudomonadati</taxon>
        <taxon>Bacteroidota</taxon>
        <taxon>Flavobacteriia</taxon>
        <taxon>Flavobacteriales</taxon>
        <taxon>Flavobacteriaceae</taxon>
        <taxon>Marixanthomonas</taxon>
    </lineage>
</organism>
<evidence type="ECO:0000313" key="6">
    <source>
        <dbReference type="Proteomes" id="UP000261082"/>
    </source>
</evidence>
<proteinExistence type="predicted"/>
<dbReference type="InterPro" id="IPR013211">
    <property type="entry name" value="LVIVD"/>
</dbReference>
<evidence type="ECO:0000313" key="5">
    <source>
        <dbReference type="EMBL" id="RFN58755.1"/>
    </source>
</evidence>
<dbReference type="NCBIfam" id="TIGR04183">
    <property type="entry name" value="Por_Secre_tail"/>
    <property type="match status" value="1"/>
</dbReference>
<dbReference type="InterPro" id="IPR026444">
    <property type="entry name" value="Secre_tail"/>
</dbReference>
<keyword evidence="1 3" id="KW-0732">Signal</keyword>
<sequence length="1041" mass="113363">MKKLLLLALLSTTLSFSQTPCSGGSANGYPCNGITLQSHISASDLGGDEGQDSWGWTDSATGKEYALVAMDNGTAFVDISDPVNPVFIGRLESHTGSSLWRDVKVYNNHAYIVSDSNGNHGVQVFDLTRLRDSEIQSETLPINFTRDGRYSGVGSAHNIIINEDTGYAYVLGSNRNGGGPRILDLSDPKNPTLAGDIGTYGYCHDAQVVLYDGPDPDYQGKEILIGSFSSSDYVQILDVTDKNNVTRISRVDYINKEYTHQGWFTEDKRFFIVGDEVDEEEHGFNTKTIVFDLTDLDAPTEHYVHYGATAAIDHNGYVRGNRFYLANYSAGMRVMRVEGLYESTPSMTEINSFDTYPSNNSAGFNGTWNVYPYFESGNLVVTGFGNAFVDGDGGLFILKDPNYDNTAPTVVCQPVTATLDRTTGSVTITADDVDNGSTDDFGIVKKSIEASQTTFTCADVGRSIPVTLTVEDDYGNKSSCNTTITVEAETTSYNGASWSNGAPSVGSNAKISADYNTATNTSFQACSCEVDTGRTLTVNTGDYVDVQKDITVNGTLMIAHEGSVVQRDNDAVTTNNGTISVQKITPNLEGRDFMILGSPVSGETRNGVYGTSVMVRNHITENFVPNPQVENDFPLAENFADNDGDNWVNYTGNINAGEGYLVRPQTTPTGTGSFTLDYTQGTLNNGIVNFNLVFNTEQNDSPNMLGNPYPSAIDAQVFLAENTTIDALYFWEHLTAPNPSYPGYNPNNYNMSDISMYNAMGGTAAGNDPGTSTRPNDYIASGQGFGVKTTAAGTAVFNNSMRVTDNNDTYREPAFDSDRIWLNVYNEKWEMGSAILIGFSDASTNGLDTKFDTKRLATPVSLYSTMPSGEQLAIQGLAPLKNETQVSLGFDTQVDEETEYRVSINDIQGATIETAVVYLIDNKNNTVTNLSESDYAFTAEKGQFTNRFTLQFKKVEILGTEESLSNIAIFPNPANTVLNIVSPNTYLNNISVYDLLGRRIDQNVGPKTNSYQLNLASLHTGIYFVKIDTEMGTITKKLIKK</sequence>
<keyword evidence="6" id="KW-1185">Reference proteome</keyword>
<feature type="domain" description="HYR" evidence="4">
    <location>
        <begin position="403"/>
        <end position="488"/>
    </location>
</feature>
<gene>
    <name evidence="5" type="ORF">DZ858_01345</name>
</gene>
<feature type="signal peptide" evidence="3">
    <location>
        <begin position="1"/>
        <end position="17"/>
    </location>
</feature>
<dbReference type="PROSITE" id="PS50825">
    <property type="entry name" value="HYR"/>
    <property type="match status" value="1"/>
</dbReference>
<protein>
    <submittedName>
        <fullName evidence="5">Choice-of-anchor B family protein</fullName>
    </submittedName>
</protein>
<evidence type="ECO:0000256" key="2">
    <source>
        <dbReference type="ARBA" id="ARBA00022737"/>
    </source>
</evidence>
<evidence type="ECO:0000259" key="4">
    <source>
        <dbReference type="PROSITE" id="PS50825"/>
    </source>
</evidence>
<dbReference type="OrthoDB" id="1652165at2"/>
<dbReference type="Proteomes" id="UP000261082">
    <property type="component" value="Unassembled WGS sequence"/>
</dbReference>
<dbReference type="Pfam" id="PF08309">
    <property type="entry name" value="LVIVD"/>
    <property type="match status" value="2"/>
</dbReference>
<feature type="chain" id="PRO_5017599828" evidence="3">
    <location>
        <begin position="18"/>
        <end position="1041"/>
    </location>
</feature>
<evidence type="ECO:0000256" key="3">
    <source>
        <dbReference type="SAM" id="SignalP"/>
    </source>
</evidence>
<reference evidence="5 6" key="1">
    <citation type="journal article" date="2007" name="Int. J. Syst. Evol. Microbiol.">
        <title>Marixanthomonas ophiurae gen. nov., sp. nov., a marine bacterium of the family Flavobacteriaceae isolated from a deep-sea brittle star.</title>
        <authorList>
            <person name="Romanenko L.A."/>
            <person name="Uchino M."/>
            <person name="Frolova G.M."/>
            <person name="Mikhailov V.V."/>
        </authorList>
    </citation>
    <scope>NUCLEOTIDE SEQUENCE [LARGE SCALE GENOMIC DNA]</scope>
    <source>
        <strain evidence="5 6">KMM 3046</strain>
    </source>
</reference>
<evidence type="ECO:0000256" key="1">
    <source>
        <dbReference type="ARBA" id="ARBA00022729"/>
    </source>
</evidence>
<accession>A0A3E1Q9E7</accession>
<comment type="caution">
    <text evidence="5">The sequence shown here is derived from an EMBL/GenBank/DDBJ whole genome shotgun (WGS) entry which is preliminary data.</text>
</comment>
<dbReference type="AlphaFoldDB" id="A0A3E1Q9E7"/>
<name>A0A3E1Q9E7_9FLAO</name>
<keyword evidence="2" id="KW-0677">Repeat</keyword>
<dbReference type="PANTHER" id="PTHR38787">
    <property type="entry name" value="REGULATORY P DOMAIN-CONTAINING PROTEIN"/>
    <property type="match status" value="1"/>
</dbReference>
<dbReference type="GO" id="GO:0005576">
    <property type="term" value="C:extracellular region"/>
    <property type="evidence" value="ECO:0007669"/>
    <property type="project" value="TreeGrafter"/>
</dbReference>
<dbReference type="RefSeq" id="WP_117157779.1">
    <property type="nucleotide sequence ID" value="NZ_QVID01000001.1"/>
</dbReference>
<dbReference type="PANTHER" id="PTHR38787:SF3">
    <property type="entry name" value="REGULATORY P DOMAIN-CONTAINING PROTEIN"/>
    <property type="match status" value="1"/>
</dbReference>